<accession>A0A223NVB3</accession>
<dbReference type="KEGG" id="muc:MuYL_1917"/>
<reference evidence="1 2" key="1">
    <citation type="submission" date="2017-08" db="EMBL/GenBank/DDBJ databases">
        <title>Complete genome sequence of Mucilaginibacter sp. strain BJC16-A31.</title>
        <authorList>
            <consortium name="Henan University of Science and Technology"/>
            <person name="You X."/>
        </authorList>
    </citation>
    <scope>NUCLEOTIDE SEQUENCE [LARGE SCALE GENOMIC DNA]</scope>
    <source>
        <strain evidence="1 2">BJC16-A31</strain>
    </source>
</reference>
<gene>
    <name evidence="1" type="ORF">MuYL_1917</name>
</gene>
<evidence type="ECO:0000313" key="2">
    <source>
        <dbReference type="Proteomes" id="UP000215002"/>
    </source>
</evidence>
<evidence type="ECO:0000313" key="1">
    <source>
        <dbReference type="EMBL" id="ASU33813.1"/>
    </source>
</evidence>
<dbReference type="AlphaFoldDB" id="A0A223NVB3"/>
<organism evidence="1 2">
    <name type="scientific">Mucilaginibacter xinganensis</name>
    <dbReference type="NCBI Taxonomy" id="1234841"/>
    <lineage>
        <taxon>Bacteria</taxon>
        <taxon>Pseudomonadati</taxon>
        <taxon>Bacteroidota</taxon>
        <taxon>Sphingobacteriia</taxon>
        <taxon>Sphingobacteriales</taxon>
        <taxon>Sphingobacteriaceae</taxon>
        <taxon>Mucilaginibacter</taxon>
    </lineage>
</organism>
<dbReference type="Proteomes" id="UP000215002">
    <property type="component" value="Chromosome"/>
</dbReference>
<keyword evidence="2" id="KW-1185">Reference proteome</keyword>
<name>A0A223NVB3_9SPHI</name>
<sequence>MTAALLFVPTHFKLNNGMAAIKKRGIIKRGFFTLVLFFGNYDQN</sequence>
<dbReference type="EMBL" id="CP022743">
    <property type="protein sequence ID" value="ASU33813.1"/>
    <property type="molecule type" value="Genomic_DNA"/>
</dbReference>
<proteinExistence type="predicted"/>
<protein>
    <submittedName>
        <fullName evidence="1">Uncharacterized protein</fullName>
    </submittedName>
</protein>